<evidence type="ECO:0008006" key="4">
    <source>
        <dbReference type="Google" id="ProtNLM"/>
    </source>
</evidence>
<protein>
    <recommendedName>
        <fullName evidence="4">Capsid maturation protease</fullName>
    </recommendedName>
</protein>
<sequence length="321" mass="34551">MTPLDTQQYTAQQVTVRQAVEQAQTAWTRLDVADLEQSWEADVRPEVVTAVEQAQAQAAGLAQSYVLGTLAAAAAVSAPLGLLVAGAFVGMAANGLLLAPLLDFAVGYLRRALDLGAPPSEARALGLHRLLTYVSTEVADTGRLAVQIAATVEPEIAGYERVVVLPACGRCVILSGRLYRYSQGFLRHPRCDCGMKPVTHDQWGTGPASASPGTLFERMTRAQQDKAFGADAAEAIRTGADMSRVVNARRRGAVYTAGGYEFTREATTKRGVGRQLGELSKRPGSRYVRSRVDRPTPAQLVNAADDRAELVHQLKRFGYIR</sequence>
<dbReference type="Proteomes" id="UP001141259">
    <property type="component" value="Unassembled WGS sequence"/>
</dbReference>
<name>A0A9X2VXY2_9PSEU</name>
<keyword evidence="1" id="KW-0472">Membrane</keyword>
<keyword evidence="1" id="KW-1133">Transmembrane helix</keyword>
<proteinExistence type="predicted"/>
<evidence type="ECO:0000256" key="1">
    <source>
        <dbReference type="SAM" id="Phobius"/>
    </source>
</evidence>
<reference evidence="2" key="1">
    <citation type="submission" date="2022-08" db="EMBL/GenBank/DDBJ databases">
        <authorList>
            <person name="Tistechok S."/>
            <person name="Samborskyy M."/>
            <person name="Roman I."/>
        </authorList>
    </citation>
    <scope>NUCLEOTIDE SEQUENCE</scope>
    <source>
        <strain evidence="2">DSM 103496</strain>
    </source>
</reference>
<comment type="caution">
    <text evidence="2">The sequence shown here is derived from an EMBL/GenBank/DDBJ whole genome shotgun (WGS) entry which is preliminary data.</text>
</comment>
<evidence type="ECO:0000313" key="2">
    <source>
        <dbReference type="EMBL" id="MCS7484661.1"/>
    </source>
</evidence>
<gene>
    <name evidence="2" type="ORF">NZH93_48205</name>
</gene>
<organism evidence="2 3">
    <name type="scientific">Umezawaea endophytica</name>
    <dbReference type="NCBI Taxonomy" id="1654476"/>
    <lineage>
        <taxon>Bacteria</taxon>
        <taxon>Bacillati</taxon>
        <taxon>Actinomycetota</taxon>
        <taxon>Actinomycetes</taxon>
        <taxon>Pseudonocardiales</taxon>
        <taxon>Pseudonocardiaceae</taxon>
        <taxon>Umezawaea</taxon>
    </lineage>
</organism>
<dbReference type="RefSeq" id="WP_259630107.1">
    <property type="nucleotide sequence ID" value="NZ_JANYMP010000051.1"/>
</dbReference>
<keyword evidence="1" id="KW-0812">Transmembrane</keyword>
<evidence type="ECO:0000313" key="3">
    <source>
        <dbReference type="Proteomes" id="UP001141259"/>
    </source>
</evidence>
<keyword evidence="3" id="KW-1185">Reference proteome</keyword>
<feature type="transmembrane region" description="Helical" evidence="1">
    <location>
        <begin position="80"/>
        <end position="102"/>
    </location>
</feature>
<dbReference type="EMBL" id="JANYMP010000051">
    <property type="protein sequence ID" value="MCS7484661.1"/>
    <property type="molecule type" value="Genomic_DNA"/>
</dbReference>
<accession>A0A9X2VXY2</accession>
<dbReference type="AlphaFoldDB" id="A0A9X2VXY2"/>